<gene>
    <name evidence="2" type="ORF">EW026_g6253</name>
</gene>
<dbReference type="EMBL" id="SGPJ01000326">
    <property type="protein sequence ID" value="THG95393.1"/>
    <property type="molecule type" value="Genomic_DNA"/>
</dbReference>
<dbReference type="Proteomes" id="UP000309038">
    <property type="component" value="Unassembled WGS sequence"/>
</dbReference>
<sequence length="189" mass="20832">MGGGPTLRAEAIASSSRGSRSEPGQNPKRLGDALLESQLALPLLIQQASMTRPVGYYCNIWNSPSIIPAQIYTEKVLPSLAELNKAYGICPPICMQIVRPKLHLLLLTAALDMQEKKRVASEEAEKRLKAALTAKREPAQQIYRLRESLEPRNEGPDYSSLIYNQAIGSRETPLVCSRSKGVDLSLIIY</sequence>
<organism evidence="2 3">
    <name type="scientific">Hermanssonia centrifuga</name>
    <dbReference type="NCBI Taxonomy" id="98765"/>
    <lineage>
        <taxon>Eukaryota</taxon>
        <taxon>Fungi</taxon>
        <taxon>Dikarya</taxon>
        <taxon>Basidiomycota</taxon>
        <taxon>Agaricomycotina</taxon>
        <taxon>Agaricomycetes</taxon>
        <taxon>Polyporales</taxon>
        <taxon>Meruliaceae</taxon>
        <taxon>Hermanssonia</taxon>
    </lineage>
</organism>
<evidence type="ECO:0000256" key="1">
    <source>
        <dbReference type="SAM" id="MobiDB-lite"/>
    </source>
</evidence>
<reference evidence="2 3" key="1">
    <citation type="submission" date="2019-02" db="EMBL/GenBank/DDBJ databases">
        <title>Genome sequencing of the rare red list fungi Phlebia centrifuga.</title>
        <authorList>
            <person name="Buettner E."/>
            <person name="Kellner H."/>
        </authorList>
    </citation>
    <scope>NUCLEOTIDE SEQUENCE [LARGE SCALE GENOMIC DNA]</scope>
    <source>
        <strain evidence="2 3">DSM 108282</strain>
    </source>
</reference>
<comment type="caution">
    <text evidence="2">The sequence shown here is derived from an EMBL/GenBank/DDBJ whole genome shotgun (WGS) entry which is preliminary data.</text>
</comment>
<feature type="region of interest" description="Disordered" evidence="1">
    <location>
        <begin position="1"/>
        <end position="29"/>
    </location>
</feature>
<name>A0A4S4KBV2_9APHY</name>
<accession>A0A4S4KBV2</accession>
<proteinExistence type="predicted"/>
<keyword evidence="3" id="KW-1185">Reference proteome</keyword>
<dbReference type="AlphaFoldDB" id="A0A4S4KBV2"/>
<evidence type="ECO:0000313" key="2">
    <source>
        <dbReference type="EMBL" id="THG95393.1"/>
    </source>
</evidence>
<feature type="compositionally biased region" description="Polar residues" evidence="1">
    <location>
        <begin position="13"/>
        <end position="24"/>
    </location>
</feature>
<evidence type="ECO:0000313" key="3">
    <source>
        <dbReference type="Proteomes" id="UP000309038"/>
    </source>
</evidence>
<protein>
    <submittedName>
        <fullName evidence="2">Uncharacterized protein</fullName>
    </submittedName>
</protein>